<proteinExistence type="predicted"/>
<organism evidence="1 2">
    <name type="scientific">Trichothecium roseum</name>
    <dbReference type="NCBI Taxonomy" id="47278"/>
    <lineage>
        <taxon>Eukaryota</taxon>
        <taxon>Fungi</taxon>
        <taxon>Dikarya</taxon>
        <taxon>Ascomycota</taxon>
        <taxon>Pezizomycotina</taxon>
        <taxon>Sordariomycetes</taxon>
        <taxon>Hypocreomycetidae</taxon>
        <taxon>Hypocreales</taxon>
        <taxon>Hypocreales incertae sedis</taxon>
        <taxon>Trichothecium</taxon>
    </lineage>
</organism>
<name>A0ACC0UV00_9HYPO</name>
<accession>A0ACC0UV00</accession>
<evidence type="ECO:0000313" key="1">
    <source>
        <dbReference type="EMBL" id="KAI9897342.1"/>
    </source>
</evidence>
<sequence length="360" mass="41062">MSTPKETSDVALGSHGSSEQSSTATESDKQTNVHAERYYKLHKFFGFTKGYNFPLWIIFAGGMLGFSLAKLQDLDYDGHFKHEFALVPGYWYYFSHGHFRYGMLIHLCCILPAGILVVFQFVPVIRHKFILFHRINGYIVTLLGLVSNLSAFVVIRHDQGGGQRIAAQSVEYLMGIITTVGLLLAVYNVRRKQIDQHRAWMLRTWFWMGVTITARLINLAATPIITRLGHHWAIWTCDEIDFLYRNMDMPFPESTWPECFLADGSLDVARRVAVHANENSHILPEIGLSYTITFGTMLWVMLVIHTVGVELYLAMTPREAERLRRVSYEKQLEAGFRNPGSAGLVLDKWGDADAWTPKQQ</sequence>
<protein>
    <submittedName>
        <fullName evidence="1">Uncharacterized protein</fullName>
    </submittedName>
</protein>
<dbReference type="Proteomes" id="UP001163324">
    <property type="component" value="Chromosome 7"/>
</dbReference>
<evidence type="ECO:0000313" key="2">
    <source>
        <dbReference type="Proteomes" id="UP001163324"/>
    </source>
</evidence>
<keyword evidence="2" id="KW-1185">Reference proteome</keyword>
<gene>
    <name evidence="1" type="ORF">N3K66_007198</name>
</gene>
<dbReference type="EMBL" id="CM047946">
    <property type="protein sequence ID" value="KAI9897342.1"/>
    <property type="molecule type" value="Genomic_DNA"/>
</dbReference>
<comment type="caution">
    <text evidence="1">The sequence shown here is derived from an EMBL/GenBank/DDBJ whole genome shotgun (WGS) entry which is preliminary data.</text>
</comment>
<reference evidence="1" key="1">
    <citation type="submission" date="2022-10" db="EMBL/GenBank/DDBJ databases">
        <title>Complete Genome of Trichothecium roseum strain YXFP-22015, a Plant Pathogen Isolated from Citrus.</title>
        <authorList>
            <person name="Wang Y."/>
            <person name="Zhu L."/>
        </authorList>
    </citation>
    <scope>NUCLEOTIDE SEQUENCE</scope>
    <source>
        <strain evidence="1">YXFP-22015</strain>
    </source>
</reference>